<evidence type="ECO:0000313" key="3">
    <source>
        <dbReference type="EMBL" id="APC40583.1"/>
    </source>
</evidence>
<proteinExistence type="predicted"/>
<keyword evidence="1" id="KW-0812">Transmembrane</keyword>
<evidence type="ECO:0000313" key="4">
    <source>
        <dbReference type="Proteomes" id="UP000182569"/>
    </source>
</evidence>
<sequence>MGAVHTLRVKSPYQLLNIENIKIENKPNEHGYLYLKCLIDDSINFQSTINASNDDKICVYEELEDENSNNESKIIFNGIVQNIRTSNINGNYYLEIQALTSSFELDVKEKSRSFQDANMTYDELIGIIIKDYPGYSYAQCIGEGKKIGKPLFQYKETDWSFLKRISSELKSELSCDIIETLNMFYFGRPSKTSYKLEDTIDYKACKDLKQYHESGGSEAGHDTDYFYYEIETREKYEVGADISFKNKDFYVNQYKARALSDEVIYKYRLCRKNGVWKTKVINSLIGGASIEGKVLEVKGEKIKLHLNIDKSQNKDKASWFPYAPPTGNVMYSMPIVGTSASLYFPSETSEEPIVTGCVRTNGSGCAKTADTTKRYFGTEHGSEIEMVPGALNIKGGSKEPLSISFDDAVGVTIKSHKKLSLNAAGGITMKTPQSVKFKAQSQILVAKTGTKSGFSMETDLHFLSNNVIKNGSDREAFAAFDDEPTVGKKPEPKPIKKAVVAKPPEKEKKGFSWGKLFKAAVAVVAVVAVVALVVVSVATFGAGAVIGAALIGAALGAACNVGGTIASDIKNNKMSSPLDYLISAAKGALVGALCGAMFGPAMAGTSLFAAETTGQLALNFVKTLFIGGAENSTYYALNELANFRMPNLGEQLNQFKNGVLFTGLFMGGAKVLETAAPWIKKGASKVMDNIEKNVNKFGKYIDDLVPAKAVTPDGQIVYIKNDPIKSGGGGKKVELNKQQKDYNKAVEESKNDKGVSEASNNKIFTSEKIEWTATRPKGTQQTYEIYQRNDIEWDMIRTSGDKNFIGKTNAEAAGKGLPPQLSDGNFSTLHHTGQDSRGAIAEASTRYHGVGKYGQDILHSQYGRSTPNPNFPIDRKKFGVDTREYWKWRVNNK</sequence>
<reference evidence="4" key="1">
    <citation type="journal article" date="2016" name="Front. Microbiol.">
        <title>Complete Genome Sequence of Clostridium estertheticum DSM 8809, a Microbe Identified in Spoiled Vacuum Packed Beef.</title>
        <authorList>
            <person name="Yu Z."/>
            <person name="Gunn L."/>
            <person name="Brennan E."/>
            <person name="Reid R."/>
            <person name="Wall P.G."/>
            <person name="Gaora O.P."/>
            <person name="Hurley D."/>
            <person name="Bolton D."/>
            <person name="Fanning S."/>
        </authorList>
    </citation>
    <scope>NUCLEOTIDE SEQUENCE [LARGE SCALE GENOMIC DNA]</scope>
    <source>
        <strain evidence="4">DSM 8809</strain>
    </source>
</reference>
<dbReference type="Pfam" id="PF14411">
    <property type="entry name" value="LHH"/>
    <property type="match status" value="1"/>
</dbReference>
<name>A0A1J0GH28_9CLOT</name>
<feature type="transmembrane region" description="Helical" evidence="1">
    <location>
        <begin position="516"/>
        <end position="538"/>
    </location>
</feature>
<dbReference type="OrthoDB" id="1878078at2"/>
<keyword evidence="4" id="KW-1185">Reference proteome</keyword>
<dbReference type="InterPro" id="IPR026834">
    <property type="entry name" value="LHH"/>
</dbReference>
<feature type="transmembrane region" description="Helical" evidence="1">
    <location>
        <begin position="544"/>
        <end position="566"/>
    </location>
</feature>
<gene>
    <name evidence="3" type="ORF">A7L45_11130</name>
</gene>
<dbReference type="AlphaFoldDB" id="A0A1J0GH28"/>
<organism evidence="3 4">
    <name type="scientific">Clostridium estertheticum subsp. estertheticum</name>
    <dbReference type="NCBI Taxonomy" id="1552"/>
    <lineage>
        <taxon>Bacteria</taxon>
        <taxon>Bacillati</taxon>
        <taxon>Bacillota</taxon>
        <taxon>Clostridia</taxon>
        <taxon>Eubacteriales</taxon>
        <taxon>Clostridiaceae</taxon>
        <taxon>Clostridium</taxon>
    </lineage>
</organism>
<dbReference type="SUPFAM" id="SSF69279">
    <property type="entry name" value="Phage tail proteins"/>
    <property type="match status" value="1"/>
</dbReference>
<keyword evidence="1" id="KW-1133">Transmembrane helix</keyword>
<dbReference type="EMBL" id="CP015756">
    <property type="protein sequence ID" value="APC40583.1"/>
    <property type="molecule type" value="Genomic_DNA"/>
</dbReference>
<feature type="transmembrane region" description="Helical" evidence="1">
    <location>
        <begin position="578"/>
        <end position="598"/>
    </location>
</feature>
<feature type="domain" description="LHH" evidence="2">
    <location>
        <begin position="808"/>
        <end position="891"/>
    </location>
</feature>
<protein>
    <recommendedName>
        <fullName evidence="2">LHH domain-containing protein</fullName>
    </recommendedName>
</protein>
<dbReference type="STRING" id="1552.A7L45_11130"/>
<evidence type="ECO:0000256" key="1">
    <source>
        <dbReference type="SAM" id="Phobius"/>
    </source>
</evidence>
<evidence type="ECO:0000259" key="2">
    <source>
        <dbReference type="Pfam" id="PF14411"/>
    </source>
</evidence>
<dbReference type="KEGG" id="ceu:A7L45_11130"/>
<keyword evidence="1" id="KW-0472">Membrane</keyword>
<dbReference type="RefSeq" id="WP_071612872.1">
    <property type="nucleotide sequence ID" value="NZ_CP015756.1"/>
</dbReference>
<accession>A0A1J0GH28</accession>
<dbReference type="Proteomes" id="UP000182569">
    <property type="component" value="Chromosome"/>
</dbReference>